<gene>
    <name evidence="1" type="ORF">A2756_02185</name>
</gene>
<comment type="caution">
    <text evidence="1">The sequence shown here is derived from an EMBL/GenBank/DDBJ whole genome shotgun (WGS) entry which is preliminary data.</text>
</comment>
<accession>A0A1G2G622</accession>
<evidence type="ECO:0000313" key="2">
    <source>
        <dbReference type="Proteomes" id="UP000177785"/>
    </source>
</evidence>
<organism evidence="1 2">
    <name type="scientific">Candidatus Ryanbacteria bacterium RIFCSPHIGHO2_01_FULL_48_27</name>
    <dbReference type="NCBI Taxonomy" id="1802115"/>
    <lineage>
        <taxon>Bacteria</taxon>
        <taxon>Candidatus Ryaniibacteriota</taxon>
    </lineage>
</organism>
<dbReference type="AlphaFoldDB" id="A0A1G2G622"/>
<sequence>MSKKEIRTSEDIGGYMLKRFVVVSFLVVSVFQIVALANAGQTEEERTALVKKLHDQEVASAKTAWDIVLGKKDSIGEEAEPDWVGEAKSGKQDAVFATIMTACDDYWRFQKGKYLEELFAGVYTQKVEVHEVLDKLTLPVVHSVVEKLGLQVASGMLATMKAQGKSVYCGIGEGAFDLGTFTAFDSMVEVLKYLKKEPKNIKTTPEELRGLLLKAVRKETIELASRLADSEDARGVVNGFLEEYNFTPEELGLSPAQQQDLEEATKQQ</sequence>
<dbReference type="EMBL" id="MHNL01000005">
    <property type="protein sequence ID" value="OGZ45694.1"/>
    <property type="molecule type" value="Genomic_DNA"/>
</dbReference>
<protein>
    <submittedName>
        <fullName evidence="1">Uncharacterized protein</fullName>
    </submittedName>
</protein>
<reference evidence="1 2" key="1">
    <citation type="journal article" date="2016" name="Nat. Commun.">
        <title>Thousands of microbial genomes shed light on interconnected biogeochemical processes in an aquifer system.</title>
        <authorList>
            <person name="Anantharaman K."/>
            <person name="Brown C.T."/>
            <person name="Hug L.A."/>
            <person name="Sharon I."/>
            <person name="Castelle C.J."/>
            <person name="Probst A.J."/>
            <person name="Thomas B.C."/>
            <person name="Singh A."/>
            <person name="Wilkins M.J."/>
            <person name="Karaoz U."/>
            <person name="Brodie E.L."/>
            <person name="Williams K.H."/>
            <person name="Hubbard S.S."/>
            <person name="Banfield J.F."/>
        </authorList>
    </citation>
    <scope>NUCLEOTIDE SEQUENCE [LARGE SCALE GENOMIC DNA]</scope>
</reference>
<proteinExistence type="predicted"/>
<name>A0A1G2G622_9BACT</name>
<evidence type="ECO:0000313" key="1">
    <source>
        <dbReference type="EMBL" id="OGZ45694.1"/>
    </source>
</evidence>
<dbReference type="Proteomes" id="UP000177785">
    <property type="component" value="Unassembled WGS sequence"/>
</dbReference>